<evidence type="ECO:0000259" key="13">
    <source>
        <dbReference type="SMART" id="SM01174"/>
    </source>
</evidence>
<keyword evidence="8 12" id="KW-0378">Hydrolase</keyword>
<dbReference type="RefSeq" id="XP_009456286.1">
    <property type="nucleotide sequence ID" value="XM_009458011.5"/>
</dbReference>
<dbReference type="SMART" id="SM01174">
    <property type="entry name" value="DUF4205"/>
    <property type="match status" value="1"/>
</dbReference>
<dbReference type="InterPro" id="IPR039785">
    <property type="entry name" value="MINY3/4"/>
</dbReference>
<comment type="similarity">
    <text evidence="4 12">Belongs to the MINDY deubiquitinase family. FAM188 subfamily.</text>
</comment>
<evidence type="ECO:0000313" key="16">
    <source>
        <dbReference type="VGNC" id="VGNC:3849"/>
    </source>
</evidence>
<dbReference type="GO" id="GO:0071108">
    <property type="term" value="P:protein K48-linked deubiquitination"/>
    <property type="evidence" value="ECO:0007669"/>
    <property type="project" value="InterPro"/>
</dbReference>
<keyword evidence="10" id="KW-0539">Nucleus</keyword>
<keyword evidence="5 12" id="KW-0645">Protease</keyword>
<gene>
    <name evidence="14 16" type="primary">MINDY3</name>
</gene>
<dbReference type="Bgee" id="ENSPTRG00000002322">
    <property type="expression patterns" value="Expressed in temporal lobe and 21 other cell types or tissues"/>
</dbReference>
<keyword evidence="15" id="KW-1185">Reference proteome</keyword>
<dbReference type="InterPro" id="IPR025257">
    <property type="entry name" value="MINDY-3/4_CD"/>
</dbReference>
<dbReference type="GO" id="GO:0006915">
    <property type="term" value="P:apoptotic process"/>
    <property type="evidence" value="ECO:0007669"/>
    <property type="project" value="UniProtKB-KW"/>
</dbReference>
<dbReference type="SUPFAM" id="SSF47473">
    <property type="entry name" value="EF-hand"/>
    <property type="match status" value="1"/>
</dbReference>
<evidence type="ECO:0000256" key="6">
    <source>
        <dbReference type="ARBA" id="ARBA00022703"/>
    </source>
</evidence>
<dbReference type="GO" id="GO:1990380">
    <property type="term" value="F:K48-linked deubiquitinase activity"/>
    <property type="evidence" value="ECO:0007669"/>
    <property type="project" value="UniProtKB-UniRule"/>
</dbReference>
<evidence type="ECO:0000256" key="8">
    <source>
        <dbReference type="ARBA" id="ARBA00022801"/>
    </source>
</evidence>
<name>A0A2I3T6B5_PANTR</name>
<evidence type="ECO:0000313" key="15">
    <source>
        <dbReference type="Proteomes" id="UP000002277"/>
    </source>
</evidence>
<keyword evidence="9 12" id="KW-0788">Thiol protease</keyword>
<dbReference type="InterPro" id="IPR011992">
    <property type="entry name" value="EF-hand-dom_pair"/>
</dbReference>
<evidence type="ECO:0000256" key="9">
    <source>
        <dbReference type="ARBA" id="ARBA00022807"/>
    </source>
</evidence>
<dbReference type="CTD" id="80013"/>
<accession>A0A2I3T6B5</accession>
<evidence type="ECO:0000313" key="14">
    <source>
        <dbReference type="Ensembl" id="ENSPTRP00000084785.1"/>
    </source>
</evidence>
<dbReference type="GeneID" id="450324"/>
<dbReference type="Pfam" id="PF13898">
    <property type="entry name" value="MINDY-3_4_CD"/>
    <property type="match status" value="1"/>
</dbReference>
<comment type="subunit">
    <text evidence="11">Interacts with COPS5.</text>
</comment>
<keyword evidence="7 12" id="KW-0833">Ubl conjugation pathway</keyword>
<reference evidence="14" key="3">
    <citation type="submission" date="2025-09" db="UniProtKB">
        <authorList>
            <consortium name="Ensembl"/>
        </authorList>
    </citation>
    <scope>IDENTIFICATION</scope>
</reference>
<evidence type="ECO:0000256" key="10">
    <source>
        <dbReference type="ARBA" id="ARBA00023242"/>
    </source>
</evidence>
<feature type="domain" description="Deubiquitinating enzyme MINDY-3/4 conserved" evidence="13">
    <location>
        <begin position="9"/>
        <end position="325"/>
    </location>
</feature>
<protein>
    <recommendedName>
        <fullName evidence="12">Ubiquitin carboxyl-terminal hydrolase MINDY</fullName>
        <ecNumber evidence="12">3.4.19.12</ecNumber>
    </recommendedName>
</protein>
<evidence type="ECO:0000256" key="12">
    <source>
        <dbReference type="RuleBase" id="RU367088"/>
    </source>
</evidence>
<dbReference type="GO" id="GO:0005634">
    <property type="term" value="C:nucleus"/>
    <property type="evidence" value="ECO:0007669"/>
    <property type="project" value="UniProtKB-SubCell"/>
</dbReference>
<reference evidence="14" key="2">
    <citation type="submission" date="2025-08" db="UniProtKB">
        <authorList>
            <consortium name="Ensembl"/>
        </authorList>
    </citation>
    <scope>IDENTIFICATION</scope>
</reference>
<dbReference type="PANTHER" id="PTHR12473:SF17">
    <property type="entry name" value="UBIQUITIN CARBOXYL-TERMINAL HYDROLASE MINDY-3"/>
    <property type="match status" value="1"/>
</dbReference>
<evidence type="ECO:0000256" key="5">
    <source>
        <dbReference type="ARBA" id="ARBA00022670"/>
    </source>
</evidence>
<reference evidence="14 15" key="1">
    <citation type="journal article" date="2005" name="Nature">
        <title>Initial sequence of the chimpanzee genome and comparison with the human genome.</title>
        <authorList>
            <consortium name="Chimpanzee sequencing and analysis consortium"/>
        </authorList>
    </citation>
    <scope>NUCLEOTIDE SEQUENCE [LARGE SCALE GENOMIC DNA]</scope>
</reference>
<evidence type="ECO:0000256" key="7">
    <source>
        <dbReference type="ARBA" id="ARBA00022786"/>
    </source>
</evidence>
<dbReference type="AlphaFoldDB" id="A0A2I3T6B5"/>
<dbReference type="VGNC" id="VGNC:3849">
    <property type="gene designation" value="MINDY3"/>
</dbReference>
<dbReference type="EMBL" id="AACZ04054005">
    <property type="status" value="NOT_ANNOTATED_CDS"/>
    <property type="molecule type" value="Genomic_DNA"/>
</dbReference>
<proteinExistence type="inferred from homology"/>
<organism evidence="14 15">
    <name type="scientific">Pan troglodytes</name>
    <name type="common">Chimpanzee</name>
    <dbReference type="NCBI Taxonomy" id="9598"/>
    <lineage>
        <taxon>Eukaryota</taxon>
        <taxon>Metazoa</taxon>
        <taxon>Chordata</taxon>
        <taxon>Craniata</taxon>
        <taxon>Vertebrata</taxon>
        <taxon>Euteleostomi</taxon>
        <taxon>Mammalia</taxon>
        <taxon>Eutheria</taxon>
        <taxon>Euarchontoglires</taxon>
        <taxon>Primates</taxon>
        <taxon>Haplorrhini</taxon>
        <taxon>Catarrhini</taxon>
        <taxon>Hominidae</taxon>
        <taxon>Pan</taxon>
    </lineage>
</organism>
<dbReference type="Proteomes" id="UP000002277">
    <property type="component" value="Chromosome 10"/>
</dbReference>
<dbReference type="GO" id="GO:0006508">
    <property type="term" value="P:proteolysis"/>
    <property type="evidence" value="ECO:0007669"/>
    <property type="project" value="UniProtKB-KW"/>
</dbReference>
<dbReference type="GO" id="GO:0004843">
    <property type="term" value="F:cysteine-type deubiquitinase activity"/>
    <property type="evidence" value="ECO:0007669"/>
    <property type="project" value="UniProtKB-UniRule"/>
</dbReference>
<evidence type="ECO:0000256" key="4">
    <source>
        <dbReference type="ARBA" id="ARBA00011074"/>
    </source>
</evidence>
<comment type="function">
    <text evidence="2 12">Hydrolase that can remove 'Lys-48'-linked conjugated ubiquitin from proteins.</text>
</comment>
<evidence type="ECO:0000256" key="11">
    <source>
        <dbReference type="ARBA" id="ARBA00064753"/>
    </source>
</evidence>
<dbReference type="GeneTree" id="ENSGT00940000155958"/>
<evidence type="ECO:0000256" key="2">
    <source>
        <dbReference type="ARBA" id="ARBA00002107"/>
    </source>
</evidence>
<sequence>MSELTKELMELVWGTKSSPGLSDTIFCRWTQGFVFSESEGSALEQFEGGPCAVIAPVQAFLLKKLLFSSEKSSWRDCSEEEQKELLCHTLCDILESACCDHSGSYCLVSWLRGKTTEETASISGSPAESSCQVEHSSALAVEELGFERFHALIQKRSFRSLPELKDAVLDQYSIWGNKFGVLLFLYSVLLTKGIENIKNEIEDASEPLIDPVYGHGSQSLINLLLTGHAVSNVWDGDRECSGMKLLGIHEQAAVGFLTLMEALRYCKDMALVAPEAPSEQARRVFQTYDPEDNGFIPDSLLEDVMKALDLVSDPEYINLMKNKLDPEGLGIILLGPFLQEFFPDQGSSGPESFTVYHYNGLKQSNYNEKVMYVEGTAVVMGFEDPMLQTDDTPIKRCLQTKWPYIELLWTTDRSPSLN</sequence>
<dbReference type="Gene3D" id="1.10.238.10">
    <property type="entry name" value="EF-hand"/>
    <property type="match status" value="1"/>
</dbReference>
<comment type="catalytic activity">
    <reaction evidence="1 12">
        <text>Thiol-dependent hydrolysis of ester, thioester, amide, peptide and isopeptide bonds formed by the C-terminal Gly of ubiquitin (a 76-residue protein attached to proteins as an intracellular targeting signal).</text>
        <dbReference type="EC" id="3.4.19.12"/>
    </reaction>
</comment>
<dbReference type="PANTHER" id="PTHR12473">
    <property type="entry name" value="UBIQUITIN CARBOXYL-TERMINAL HYDROLASE MINDY-4-RELATED"/>
    <property type="match status" value="1"/>
</dbReference>
<dbReference type="EC" id="3.4.19.12" evidence="12"/>
<evidence type="ECO:0000256" key="3">
    <source>
        <dbReference type="ARBA" id="ARBA00004123"/>
    </source>
</evidence>
<dbReference type="FunFam" id="1.10.238.10:FF:000315">
    <property type="entry name" value="Ubiquitin carboxyl-terminal hydrolase MINDY-3"/>
    <property type="match status" value="1"/>
</dbReference>
<dbReference type="Ensembl" id="ENSPTRT00000093884.1">
    <property type="protein sequence ID" value="ENSPTRP00000084785.1"/>
    <property type="gene ID" value="ENSPTRG00000002322.4"/>
</dbReference>
<comment type="subcellular location">
    <subcellularLocation>
        <location evidence="3">Nucleus</location>
    </subcellularLocation>
</comment>
<evidence type="ECO:0000256" key="1">
    <source>
        <dbReference type="ARBA" id="ARBA00000707"/>
    </source>
</evidence>
<keyword evidence="6" id="KW-0053">Apoptosis</keyword>